<gene>
    <name evidence="1" type="ORF">ABOZ73_12900</name>
</gene>
<accession>A0AB39KPW1</accession>
<organism evidence="1">
    <name type="scientific">Caulobacter sp. 73W</name>
    <dbReference type="NCBI Taxonomy" id="3161137"/>
    <lineage>
        <taxon>Bacteria</taxon>
        <taxon>Pseudomonadati</taxon>
        <taxon>Pseudomonadota</taxon>
        <taxon>Alphaproteobacteria</taxon>
        <taxon>Caulobacterales</taxon>
        <taxon>Caulobacteraceae</taxon>
        <taxon>Caulobacter</taxon>
    </lineage>
</organism>
<sequence>MNLSLAILVMLGFVALIAWPSLEPHARRWLRGQRRSRRARLERIEDL</sequence>
<dbReference type="EMBL" id="CP158375">
    <property type="protein sequence ID" value="XDO95694.1"/>
    <property type="molecule type" value="Genomic_DNA"/>
</dbReference>
<evidence type="ECO:0000313" key="1">
    <source>
        <dbReference type="EMBL" id="XDO95694.1"/>
    </source>
</evidence>
<dbReference type="RefSeq" id="WP_369058540.1">
    <property type="nucleotide sequence ID" value="NZ_CP158375.1"/>
</dbReference>
<reference evidence="1" key="1">
    <citation type="submission" date="2024-06" db="EMBL/GenBank/DDBJ databases">
        <title>Caulobacter inopinatus, sp. nov.</title>
        <authorList>
            <person name="Donachie S.P."/>
        </authorList>
    </citation>
    <scope>NUCLEOTIDE SEQUENCE</scope>
    <source>
        <strain evidence="1">73W</strain>
    </source>
</reference>
<proteinExistence type="predicted"/>
<name>A0AB39KPW1_9CAUL</name>
<protein>
    <submittedName>
        <fullName evidence="1">Uncharacterized protein</fullName>
    </submittedName>
</protein>
<dbReference type="AlphaFoldDB" id="A0AB39KPW1"/>